<evidence type="ECO:0000313" key="2">
    <source>
        <dbReference type="Proteomes" id="UP000663903"/>
    </source>
</evidence>
<name>A0A975CDF2_9BURK</name>
<dbReference type="InterPro" id="IPR014054">
    <property type="entry name" value="Phage_regulatory_Rha"/>
</dbReference>
<dbReference type="KEGG" id="otd:J1M35_13915"/>
<dbReference type="RefSeq" id="WP_208007773.1">
    <property type="nucleotide sequence ID" value="NZ_CP071796.1"/>
</dbReference>
<protein>
    <submittedName>
        <fullName evidence="1">Rha family transcriptional regulator</fullName>
    </submittedName>
</protein>
<dbReference type="Proteomes" id="UP000663903">
    <property type="component" value="Chromosome"/>
</dbReference>
<dbReference type="EMBL" id="CP071796">
    <property type="protein sequence ID" value="QTD44215.1"/>
    <property type="molecule type" value="Genomic_DNA"/>
</dbReference>
<proteinExistence type="predicted"/>
<organism evidence="1 2">
    <name type="scientific">Ottowia testudinis</name>
    <dbReference type="NCBI Taxonomy" id="2816950"/>
    <lineage>
        <taxon>Bacteria</taxon>
        <taxon>Pseudomonadati</taxon>
        <taxon>Pseudomonadota</taxon>
        <taxon>Betaproteobacteria</taxon>
        <taxon>Burkholderiales</taxon>
        <taxon>Comamonadaceae</taxon>
        <taxon>Ottowia</taxon>
    </lineage>
</organism>
<dbReference type="AlphaFoldDB" id="A0A975CDF2"/>
<sequence>MNTPPISTTTSAGSDMIELRHIGTTKEPRVDSRLIAGWLDIQHRTAMKTIQTHRAAFADLGKVRFQIAASTDSRTGQQVRFALLNEDQAHLLLTMSRNTPRVVALKVALVKAFRESRVALEAYRTGTLPTTKALQDAIQAVPGGPGPWLHSNVSKLVNKAAGIAAGTRGEASAVGQAMLMMLQATATRAMQEATDAKHAYALAADALELFSGVSR</sequence>
<dbReference type="Pfam" id="PF09669">
    <property type="entry name" value="Phage_pRha"/>
    <property type="match status" value="1"/>
</dbReference>
<evidence type="ECO:0000313" key="1">
    <source>
        <dbReference type="EMBL" id="QTD44215.1"/>
    </source>
</evidence>
<accession>A0A975CDF2</accession>
<keyword evidence="2" id="KW-1185">Reference proteome</keyword>
<gene>
    <name evidence="1" type="ORF">J1M35_13915</name>
</gene>
<reference evidence="1" key="1">
    <citation type="submission" date="2021-03" db="EMBL/GenBank/DDBJ databases">
        <title>Ottowia sp. 27C isolated from the cloaca of a Giant Asian pond turtle (Heosemys grandis).</title>
        <authorList>
            <person name="Spergser J."/>
            <person name="Busse H.-J."/>
        </authorList>
    </citation>
    <scope>NUCLEOTIDE SEQUENCE</scope>
    <source>
        <strain evidence="1">27C</strain>
    </source>
</reference>